<name>A0A0S3PT02_9BRAD</name>
<dbReference type="InterPro" id="IPR047794">
    <property type="entry name" value="C45_proenzyme-like"/>
</dbReference>
<dbReference type="AlphaFoldDB" id="A0A0S3PT02"/>
<dbReference type="Proteomes" id="UP000236884">
    <property type="component" value="Chromosome"/>
</dbReference>
<keyword evidence="3" id="KW-1185">Reference proteome</keyword>
<dbReference type="KEGG" id="vgo:GJW-30_1_01624"/>
<reference evidence="2 3" key="1">
    <citation type="submission" date="2015-08" db="EMBL/GenBank/DDBJ databases">
        <title>Investigation of the bacterial diversity of lava forest soil.</title>
        <authorList>
            <person name="Lee J.S."/>
        </authorList>
    </citation>
    <scope>NUCLEOTIDE SEQUENCE [LARGE SCALE GENOMIC DNA]</scope>
    <source>
        <strain evidence="2 3">GJW-30</strain>
    </source>
</reference>
<gene>
    <name evidence="2" type="ORF">GJW-30_1_01624</name>
</gene>
<dbReference type="OrthoDB" id="6793339at2"/>
<protein>
    <submittedName>
        <fullName evidence="2">Acyl-coenzyme A:6-aminopenicillanic acid acyl-transferase</fullName>
    </submittedName>
</protein>
<keyword evidence="2" id="KW-0808">Transferase</keyword>
<feature type="domain" description="Peptidase C45 hydrolase" evidence="1">
    <location>
        <begin position="99"/>
        <end position="303"/>
    </location>
</feature>
<dbReference type="Gene3D" id="3.60.60.10">
    <property type="entry name" value="Penicillin V Acylase, Chain A"/>
    <property type="match status" value="1"/>
</dbReference>
<dbReference type="Pfam" id="PF03417">
    <property type="entry name" value="AAT"/>
    <property type="match status" value="1"/>
</dbReference>
<evidence type="ECO:0000259" key="1">
    <source>
        <dbReference type="Pfam" id="PF03417"/>
    </source>
</evidence>
<dbReference type="NCBIfam" id="NF040521">
    <property type="entry name" value="C45_proenzyme"/>
    <property type="match status" value="1"/>
</dbReference>
<dbReference type="InterPro" id="IPR005079">
    <property type="entry name" value="Peptidase_C45_hydrolase"/>
</dbReference>
<accession>A0A0S3PT02</accession>
<dbReference type="InterPro" id="IPR047801">
    <property type="entry name" value="Peptidase_C45"/>
</dbReference>
<dbReference type="RefSeq" id="WP_096354012.1">
    <property type="nucleotide sequence ID" value="NZ_AP014946.1"/>
</dbReference>
<dbReference type="PANTHER" id="PTHR34180:SF1">
    <property type="entry name" value="BETA-ALANYL-DOPAMINE_CARCININE HYDROLASE"/>
    <property type="match status" value="1"/>
</dbReference>
<organism evidence="2 3">
    <name type="scientific">Variibacter gotjawalensis</name>
    <dbReference type="NCBI Taxonomy" id="1333996"/>
    <lineage>
        <taxon>Bacteria</taxon>
        <taxon>Pseudomonadati</taxon>
        <taxon>Pseudomonadota</taxon>
        <taxon>Alphaproteobacteria</taxon>
        <taxon>Hyphomicrobiales</taxon>
        <taxon>Nitrobacteraceae</taxon>
        <taxon>Variibacter</taxon>
    </lineage>
</organism>
<evidence type="ECO:0000313" key="3">
    <source>
        <dbReference type="Proteomes" id="UP000236884"/>
    </source>
</evidence>
<dbReference type="PANTHER" id="PTHR34180">
    <property type="entry name" value="PEPTIDASE C45"/>
    <property type="match status" value="1"/>
</dbReference>
<proteinExistence type="predicted"/>
<sequence>MDLLFEAIDEDMPGAKWRRVFDRHWHAYSRWFIRDGVRSRPTYLASLKALREHMPELLPAYEAIVAAAGGGDLEARFLSMWCPPVYVGGCSQALVGGATPALIRNYDYSPRLFEGTVLGSRFNGKRVVAMVDCLWGALDGVNENGLCVSLSFGGRTEAGDGFGIPIVLRYVLEFATNTAEAIAILRRVPVHMSYSVALLDAGGNHATVYVNPDRPAEVLERRVSTNHQRRVEWQRHAETTRTVERAAALDQAVALSSDPQGVLAAFLQPPVYQTSYGHGYGTLYTAFYRPQDASVELIWPGQSWRHACSHVQEGVRTIRFMDESPVA</sequence>
<dbReference type="GO" id="GO:0016740">
    <property type="term" value="F:transferase activity"/>
    <property type="evidence" value="ECO:0007669"/>
    <property type="project" value="UniProtKB-KW"/>
</dbReference>
<evidence type="ECO:0000313" key="2">
    <source>
        <dbReference type="EMBL" id="BAT59095.1"/>
    </source>
</evidence>
<dbReference type="EMBL" id="AP014946">
    <property type="protein sequence ID" value="BAT59095.1"/>
    <property type="molecule type" value="Genomic_DNA"/>
</dbReference>